<feature type="transmembrane region" description="Helical" evidence="1">
    <location>
        <begin position="7"/>
        <end position="30"/>
    </location>
</feature>
<evidence type="ECO:0000313" key="3">
    <source>
        <dbReference type="Proteomes" id="UP000194903"/>
    </source>
</evidence>
<dbReference type="AlphaFoldDB" id="A0A252F4K2"/>
<evidence type="ECO:0000313" key="2">
    <source>
        <dbReference type="EMBL" id="OUM20696.1"/>
    </source>
</evidence>
<keyword evidence="3" id="KW-1185">Reference proteome</keyword>
<accession>A0A252F4K2</accession>
<sequence>MKYIKALLPHATIVLSIAFVVLWILDYFNPMMQFLTGSVPKVLMLVLLLCAIATGMLTIYYQRKE</sequence>
<reference evidence="2 3" key="1">
    <citation type="submission" date="2017-05" db="EMBL/GenBank/DDBJ databases">
        <title>Butyricicoccus porcorum sp. nov. a butyrate-producing bacterium from the swine intestinal tract.</title>
        <authorList>
            <person name="Trachsel J."/>
            <person name="Humphrey S."/>
            <person name="Allen H.K."/>
        </authorList>
    </citation>
    <scope>NUCLEOTIDE SEQUENCE [LARGE SCALE GENOMIC DNA]</scope>
    <source>
        <strain evidence="2">BB10</strain>
    </source>
</reference>
<dbReference type="EMBL" id="NHOC01000005">
    <property type="protein sequence ID" value="OUM20696.1"/>
    <property type="molecule type" value="Genomic_DNA"/>
</dbReference>
<gene>
    <name evidence="2" type="ORF">CBW42_07685</name>
</gene>
<keyword evidence="1" id="KW-0472">Membrane</keyword>
<dbReference type="OrthoDB" id="2068353at2"/>
<comment type="caution">
    <text evidence="2">The sequence shown here is derived from an EMBL/GenBank/DDBJ whole genome shotgun (WGS) entry which is preliminary data.</text>
</comment>
<dbReference type="Proteomes" id="UP000194903">
    <property type="component" value="Unassembled WGS sequence"/>
</dbReference>
<keyword evidence="1" id="KW-0812">Transmembrane</keyword>
<feature type="transmembrane region" description="Helical" evidence="1">
    <location>
        <begin position="42"/>
        <end position="61"/>
    </location>
</feature>
<organism evidence="2 3">
    <name type="scientific">Butyricicoccus porcorum</name>
    <dbReference type="NCBI Taxonomy" id="1945634"/>
    <lineage>
        <taxon>Bacteria</taxon>
        <taxon>Bacillati</taxon>
        <taxon>Bacillota</taxon>
        <taxon>Clostridia</taxon>
        <taxon>Eubacteriales</taxon>
        <taxon>Butyricicoccaceae</taxon>
        <taxon>Butyricicoccus</taxon>
    </lineage>
</organism>
<proteinExistence type="predicted"/>
<name>A0A252F4K2_9FIRM</name>
<protein>
    <submittedName>
        <fullName evidence="2">Uncharacterized protein</fullName>
    </submittedName>
</protein>
<dbReference type="RefSeq" id="WP_087019455.1">
    <property type="nucleotide sequence ID" value="NZ_CP178353.1"/>
</dbReference>
<evidence type="ECO:0000256" key="1">
    <source>
        <dbReference type="SAM" id="Phobius"/>
    </source>
</evidence>
<keyword evidence="1" id="KW-1133">Transmembrane helix</keyword>